<reference evidence="4 5" key="1">
    <citation type="submission" date="2021-06" db="EMBL/GenBank/DDBJ databases">
        <title>Actinomycetes sequencing.</title>
        <authorList>
            <person name="Shan Q."/>
        </authorList>
    </citation>
    <scope>NUCLEOTIDE SEQUENCE [LARGE SCALE GENOMIC DNA]</scope>
    <source>
        <strain evidence="4 5">NEAU-G5</strain>
    </source>
</reference>
<dbReference type="EMBL" id="JAHKNI010000004">
    <property type="protein sequence ID" value="MBU3062520.1"/>
    <property type="molecule type" value="Genomic_DNA"/>
</dbReference>
<organism evidence="4 5">
    <name type="scientific">Nocardia albiluteola</name>
    <dbReference type="NCBI Taxonomy" id="2842303"/>
    <lineage>
        <taxon>Bacteria</taxon>
        <taxon>Bacillati</taxon>
        <taxon>Actinomycetota</taxon>
        <taxon>Actinomycetes</taxon>
        <taxon>Mycobacteriales</taxon>
        <taxon>Nocardiaceae</taxon>
        <taxon>Nocardia</taxon>
    </lineage>
</organism>
<dbReference type="EMBL" id="JAHKNI010000011">
    <property type="protein sequence ID" value="MBU3065646.1"/>
    <property type="molecule type" value="Genomic_DNA"/>
</dbReference>
<dbReference type="GO" id="GO:0016787">
    <property type="term" value="F:hydrolase activity"/>
    <property type="evidence" value="ECO:0007669"/>
    <property type="project" value="UniProtKB-KW"/>
</dbReference>
<comment type="caution">
    <text evidence="4">The sequence shown here is derived from an EMBL/GenBank/DDBJ whole genome shotgun (WGS) entry which is preliminary data.</text>
</comment>
<dbReference type="Proteomes" id="UP000733379">
    <property type="component" value="Unassembled WGS sequence"/>
</dbReference>
<evidence type="ECO:0000313" key="4">
    <source>
        <dbReference type="EMBL" id="MBU3065646.1"/>
    </source>
</evidence>
<evidence type="ECO:0000313" key="5">
    <source>
        <dbReference type="Proteomes" id="UP000733379"/>
    </source>
</evidence>
<dbReference type="PANTHER" id="PTHR48081:SF8">
    <property type="entry name" value="ALPHA_BETA HYDROLASE FOLD-3 DOMAIN-CONTAINING PROTEIN-RELATED"/>
    <property type="match status" value="1"/>
</dbReference>
<dbReference type="Gene3D" id="3.40.50.1820">
    <property type="entry name" value="alpha/beta hydrolase"/>
    <property type="match status" value="1"/>
</dbReference>
<keyword evidence="1 4" id="KW-0378">Hydrolase</keyword>
<gene>
    <name evidence="3" type="ORF">KO481_13430</name>
    <name evidence="4" type="ORF">KO481_29480</name>
</gene>
<dbReference type="PANTHER" id="PTHR48081">
    <property type="entry name" value="AB HYDROLASE SUPERFAMILY PROTEIN C4A8.06C"/>
    <property type="match status" value="1"/>
</dbReference>
<dbReference type="RefSeq" id="WP_215917444.1">
    <property type="nucleotide sequence ID" value="NZ_JAHKNI010000004.1"/>
</dbReference>
<protein>
    <submittedName>
        <fullName evidence="4">Alpha/beta hydrolase</fullName>
    </submittedName>
</protein>
<dbReference type="InterPro" id="IPR013094">
    <property type="entry name" value="AB_hydrolase_3"/>
</dbReference>
<sequence>MSNFEQAFLDSIPLSLKRAALQTVLSLPRPIRRAIARPAAHVDGQEQDLDAQLLVRLMRLAGMKLFSDPIDRARIDTVEGSSLVGGRPAGPGMAIRDITIPAGDHDIPATLYCPSGVSVGSGLLVFYHGGGWSVGSRRSHEPIARFLAAHADVRVLSIEYRLAPENPFPAAVDDAVTAFGYAHAHAAELGADPDRIAVGGDSAGGNLAAVVAQHTAHAGGPAPAFQLLIYPATDFEADNASRSLFATGFLLTAEDLQWGRRTYIPAGADPANPRLSPLRGDVTGVAPAHIATAGFDPLRDEGEGYADKLAAAGVTVTRRRHSSLPHGYLNFLCLGAVQQAALDTARALAAGLAPRPRD</sequence>
<evidence type="ECO:0000259" key="2">
    <source>
        <dbReference type="Pfam" id="PF07859"/>
    </source>
</evidence>
<dbReference type="InterPro" id="IPR029058">
    <property type="entry name" value="AB_hydrolase_fold"/>
</dbReference>
<name>A0ABS6B5P1_9NOCA</name>
<keyword evidence="5" id="KW-1185">Reference proteome</keyword>
<dbReference type="SUPFAM" id="SSF53474">
    <property type="entry name" value="alpha/beta-Hydrolases"/>
    <property type="match status" value="1"/>
</dbReference>
<evidence type="ECO:0000256" key="1">
    <source>
        <dbReference type="ARBA" id="ARBA00022801"/>
    </source>
</evidence>
<dbReference type="Pfam" id="PF07859">
    <property type="entry name" value="Abhydrolase_3"/>
    <property type="match status" value="1"/>
</dbReference>
<accession>A0ABS6B5P1</accession>
<feature type="domain" description="Alpha/beta hydrolase fold-3" evidence="2">
    <location>
        <begin position="124"/>
        <end position="329"/>
    </location>
</feature>
<evidence type="ECO:0000313" key="3">
    <source>
        <dbReference type="EMBL" id="MBU3062520.1"/>
    </source>
</evidence>
<dbReference type="InterPro" id="IPR050300">
    <property type="entry name" value="GDXG_lipolytic_enzyme"/>
</dbReference>
<proteinExistence type="predicted"/>